<dbReference type="SMART" id="SM00409">
    <property type="entry name" value="IG"/>
    <property type="match status" value="4"/>
</dbReference>
<keyword evidence="1" id="KW-0393">Immunoglobulin domain</keyword>
<dbReference type="GO" id="GO:0070374">
    <property type="term" value="P:positive regulation of ERK1 and ERK2 cascade"/>
    <property type="evidence" value="ECO:0007669"/>
    <property type="project" value="TreeGrafter"/>
</dbReference>
<evidence type="ECO:0000256" key="2">
    <source>
        <dbReference type="SAM" id="MobiDB-lite"/>
    </source>
</evidence>
<dbReference type="SUPFAM" id="SSF48726">
    <property type="entry name" value="Immunoglobulin"/>
    <property type="match status" value="4"/>
</dbReference>
<dbReference type="Gene3D" id="2.60.40.10">
    <property type="entry name" value="Immunoglobulins"/>
    <property type="match status" value="3"/>
</dbReference>
<evidence type="ECO:0000256" key="1">
    <source>
        <dbReference type="ARBA" id="ARBA00023319"/>
    </source>
</evidence>
<dbReference type="GO" id="GO:0045121">
    <property type="term" value="C:membrane raft"/>
    <property type="evidence" value="ECO:0007669"/>
    <property type="project" value="TreeGrafter"/>
</dbReference>
<dbReference type="Proteomes" id="UP000472263">
    <property type="component" value="Chromosome 16"/>
</dbReference>
<evidence type="ECO:0000313" key="6">
    <source>
        <dbReference type="Ensembl" id="ENSMMDP00005007494.1"/>
    </source>
</evidence>
<dbReference type="InterPro" id="IPR036179">
    <property type="entry name" value="Ig-like_dom_sf"/>
</dbReference>
<feature type="signal peptide" evidence="4">
    <location>
        <begin position="1"/>
        <end position="19"/>
    </location>
</feature>
<protein>
    <recommendedName>
        <fullName evidence="5">Ig-like domain-containing protein</fullName>
    </recommendedName>
</protein>
<dbReference type="AlphaFoldDB" id="A0A667X4L4"/>
<evidence type="ECO:0000256" key="4">
    <source>
        <dbReference type="SAM" id="SignalP"/>
    </source>
</evidence>
<dbReference type="InterPro" id="IPR003599">
    <property type="entry name" value="Ig_sub"/>
</dbReference>
<gene>
    <name evidence="6" type="primary">LOC115374228</name>
</gene>
<dbReference type="InterPro" id="IPR013783">
    <property type="entry name" value="Ig-like_fold"/>
</dbReference>
<evidence type="ECO:0000259" key="5">
    <source>
        <dbReference type="PROSITE" id="PS50835"/>
    </source>
</evidence>
<dbReference type="InterPro" id="IPR013151">
    <property type="entry name" value="Immunoglobulin_dom"/>
</dbReference>
<evidence type="ECO:0000256" key="3">
    <source>
        <dbReference type="SAM" id="Phobius"/>
    </source>
</evidence>
<feature type="domain" description="Ig-like" evidence="5">
    <location>
        <begin position="140"/>
        <end position="219"/>
    </location>
</feature>
<proteinExistence type="predicted"/>
<dbReference type="PROSITE" id="PS50835">
    <property type="entry name" value="IG_LIKE"/>
    <property type="match status" value="4"/>
</dbReference>
<dbReference type="GO" id="GO:0042289">
    <property type="term" value="F:MHC class II protein binding"/>
    <property type="evidence" value="ECO:0007669"/>
    <property type="project" value="TreeGrafter"/>
</dbReference>
<evidence type="ECO:0000313" key="7">
    <source>
        <dbReference type="Proteomes" id="UP000472263"/>
    </source>
</evidence>
<dbReference type="SMART" id="SM00408">
    <property type="entry name" value="IGc2"/>
    <property type="match status" value="3"/>
</dbReference>
<feature type="chain" id="PRO_5025336871" description="Ig-like domain-containing protein" evidence="4">
    <location>
        <begin position="20"/>
        <end position="484"/>
    </location>
</feature>
<feature type="compositionally biased region" description="Polar residues" evidence="2">
    <location>
        <begin position="261"/>
        <end position="270"/>
    </location>
</feature>
<accession>A0A667X4L4</accession>
<dbReference type="GeneTree" id="ENSGT00990000203876"/>
<reference evidence="6" key="1">
    <citation type="submission" date="2019-06" db="EMBL/GenBank/DDBJ databases">
        <authorList>
            <consortium name="Wellcome Sanger Institute Data Sharing"/>
        </authorList>
    </citation>
    <scope>NUCLEOTIDE SEQUENCE [LARGE SCALE GENOMIC DNA]</scope>
</reference>
<keyword evidence="4" id="KW-0732">Signal</keyword>
<feature type="transmembrane region" description="Helical" evidence="3">
    <location>
        <begin position="430"/>
        <end position="448"/>
    </location>
</feature>
<reference evidence="6" key="3">
    <citation type="submission" date="2025-09" db="UniProtKB">
        <authorList>
            <consortium name="Ensembl"/>
        </authorList>
    </citation>
    <scope>IDENTIFICATION</scope>
</reference>
<dbReference type="Pfam" id="PF00047">
    <property type="entry name" value="ig"/>
    <property type="match status" value="1"/>
</dbReference>
<dbReference type="InterPro" id="IPR003598">
    <property type="entry name" value="Ig_sub2"/>
</dbReference>
<organism evidence="6 7">
    <name type="scientific">Myripristis murdjan</name>
    <name type="common">pinecone soldierfish</name>
    <dbReference type="NCBI Taxonomy" id="586833"/>
    <lineage>
        <taxon>Eukaryota</taxon>
        <taxon>Metazoa</taxon>
        <taxon>Chordata</taxon>
        <taxon>Craniata</taxon>
        <taxon>Vertebrata</taxon>
        <taxon>Euteleostomi</taxon>
        <taxon>Actinopterygii</taxon>
        <taxon>Neopterygii</taxon>
        <taxon>Teleostei</taxon>
        <taxon>Neoteleostei</taxon>
        <taxon>Acanthomorphata</taxon>
        <taxon>Holocentriformes</taxon>
        <taxon>Holocentridae</taxon>
        <taxon>Myripristis</taxon>
    </lineage>
</organism>
<dbReference type="InParanoid" id="A0A667X4L4"/>
<dbReference type="PANTHER" id="PTHR11422">
    <property type="entry name" value="T-CELL SURFACE GLYCOPROTEIN CD4"/>
    <property type="match status" value="1"/>
</dbReference>
<dbReference type="GO" id="GO:0009897">
    <property type="term" value="C:external side of plasma membrane"/>
    <property type="evidence" value="ECO:0007669"/>
    <property type="project" value="TreeGrafter"/>
</dbReference>
<dbReference type="GO" id="GO:0035723">
    <property type="term" value="P:interleukin-15-mediated signaling pathway"/>
    <property type="evidence" value="ECO:0007669"/>
    <property type="project" value="TreeGrafter"/>
</dbReference>
<feature type="compositionally biased region" description="Low complexity" evidence="2">
    <location>
        <begin position="280"/>
        <end position="293"/>
    </location>
</feature>
<dbReference type="GO" id="GO:1990782">
    <property type="term" value="F:protein tyrosine kinase binding"/>
    <property type="evidence" value="ECO:0007669"/>
    <property type="project" value="TreeGrafter"/>
</dbReference>
<feature type="domain" description="Ig-like" evidence="5">
    <location>
        <begin position="338"/>
        <end position="394"/>
    </location>
</feature>
<keyword evidence="7" id="KW-1185">Reference proteome</keyword>
<keyword evidence="3" id="KW-0812">Transmembrane</keyword>
<keyword evidence="3" id="KW-1133">Transmembrane helix</keyword>
<feature type="domain" description="Ig-like" evidence="5">
    <location>
        <begin position="29"/>
        <end position="124"/>
    </location>
</feature>
<feature type="domain" description="Ig-like" evidence="5">
    <location>
        <begin position="226"/>
        <end position="322"/>
    </location>
</feature>
<dbReference type="PANTHER" id="PTHR11422:SF12">
    <property type="entry name" value="MICROFIBRIL-ASSOCIATED GLYCOPROTEIN 3"/>
    <property type="match status" value="1"/>
</dbReference>
<dbReference type="Ensembl" id="ENSMMDT00005007701.1">
    <property type="protein sequence ID" value="ENSMMDP00005007494.1"/>
    <property type="gene ID" value="ENSMMDG00005004080.1"/>
</dbReference>
<reference evidence="6" key="2">
    <citation type="submission" date="2025-08" db="UniProtKB">
        <authorList>
            <consortium name="Ensembl"/>
        </authorList>
    </citation>
    <scope>IDENTIFICATION</scope>
</reference>
<keyword evidence="3" id="KW-0472">Membrane</keyword>
<sequence length="484" mass="53164">MWEYFIFGGITLLMTGVRCEVTEVFVKAGDLAVLPCKSFPPSPSAAAVYWVKDKGGTVWRKQKSGLQYWGSTWSQDGTPRAQCPYSEFGRGDYSLHITNVREEDGGNYTCRVLDGGNVDEQKVTLRVVKMSVSPPVPTLGNDVSISCNITPWPRGAILLWRLNESPFASQNGMRAVPRPGRDITGYVMMGKATERISGNWTCEVLYRGQTQTLVTVPLSVKGIVQPSSDNTKVYAAVGSAVTLPCVFSPSLILSGPTWEKLSSGSRSPSTPDFRPASFTPSPSSSQQPWDRSVSVGEVGVDDEGTYRCSGTAGGYKLSRTLQLVVARSNKISSKKKATVTLTCLLSDESEVTDYKWVHVTHDFNGSQSERSVQTGKVLKIDKMAEENSGEWACRFYGEKGILGNVTYHIPLMSGLTGESATGISNNTGTVIGLSFLLVVLLLILAQMYKNHQRRKRIFQYPALETIVHTIANEREERDRNRAKN</sequence>
<feature type="region of interest" description="Disordered" evidence="2">
    <location>
        <begin position="261"/>
        <end position="293"/>
    </location>
</feature>
<name>A0A667X4L4_9TELE</name>
<dbReference type="GO" id="GO:0042110">
    <property type="term" value="P:T cell activation"/>
    <property type="evidence" value="ECO:0007669"/>
    <property type="project" value="TreeGrafter"/>
</dbReference>
<dbReference type="InterPro" id="IPR007110">
    <property type="entry name" value="Ig-like_dom"/>
</dbReference>